<evidence type="ECO:0000256" key="5">
    <source>
        <dbReference type="ARBA" id="ARBA00022989"/>
    </source>
</evidence>
<dbReference type="FunFam" id="3.20.20.450:FF:000001">
    <property type="entry name" value="Cyclic di-GMP phosphodiesterase yahA"/>
    <property type="match status" value="1"/>
</dbReference>
<keyword evidence="5 7" id="KW-1133">Transmembrane helix</keyword>
<evidence type="ECO:0000259" key="10">
    <source>
        <dbReference type="PROSITE" id="PS50887"/>
    </source>
</evidence>
<dbReference type="Pfam" id="PF00563">
    <property type="entry name" value="EAL"/>
    <property type="match status" value="1"/>
</dbReference>
<dbReference type="STRING" id="1792290.MSP8886_01897"/>
<sequence length="785" mass="89502">MFYSKRHLKSSYWVVSCLIVLCGLVVSCTNYFYELEQSKVSQFKAGQVFVQKIYTALEKKGIQVSAMVSFIQSLNGPMNPEQFDRMTASLRSEFHSPKTVYFFSKYVGQKNKQQYEQQQRKFMKDPYFAITPPGNRHEYLPLTYTSPNDFPLGYDLFSPYFTDREQNILARNNHSLLLSKPTYIGFNKGPKEQILAPNALLIHHSIYLPIDLRGDNFTDENGFYGVVGLHVKIKPFLGGLGAGSNGLAFRITDTTDKEAPGILVYDSESGNDSSLWQKDRFNRYSFSYGGRQWQIDTCPYRLNHAINWFRVFLPLLVSLLLAFLMGSYIRMFYFAYKKSLRSISYRIERDELTGLSSRYHVQKQFDHLLVECKESSSKLAALFLDLDHFKTINDAFGHETGDKLLLKVSQRLTSVLPDNALVGRLGGDEFLVLIKFKEEQDDFSVDNMLKEMILQLSQSYFIDNRNLNIGCSIGVAFYPEDGHDSETLVKKADMAMYQAKLAGRSSFRFYDKEMGAQFVRNVRIENRLRRALRHEFLELHFQPKVDLKTERCVGMEALMRWNDEELGVVSPAEFIPVAEQTGVILALGDWAFEQACRHIVEWQQEGLQVPPIAVNVSAVQLKRPEFLTNLLGLLDKYNVSPCSLELEVTESILIEDAKGCAELLRQLSRLGIKLSIDDFGTGYSSLSYLKDLPFDCVKIDQVFIRDIIEDQSHAALTRAIIRLSHDLNLQVIAEGITNQAQLDLLREYGCDIGQGYLFSKALGANSMASDPIIMALNQHQGDSDH</sequence>
<dbReference type="InterPro" id="IPR050706">
    <property type="entry name" value="Cyclic-di-GMP_PDE-like"/>
</dbReference>
<dbReference type="PROSITE" id="PS50887">
    <property type="entry name" value="GGDEF"/>
    <property type="match status" value="1"/>
</dbReference>
<dbReference type="SMART" id="SM00267">
    <property type="entry name" value="GGDEF"/>
    <property type="match status" value="1"/>
</dbReference>
<evidence type="ECO:0000256" key="3">
    <source>
        <dbReference type="ARBA" id="ARBA00022636"/>
    </source>
</evidence>
<comment type="subcellular location">
    <subcellularLocation>
        <location evidence="1">Membrane</location>
    </subcellularLocation>
</comment>
<feature type="transmembrane region" description="Helical" evidence="7">
    <location>
        <begin position="12"/>
        <end position="33"/>
    </location>
</feature>
<dbReference type="InterPro" id="IPR029787">
    <property type="entry name" value="Nucleotide_cyclase"/>
</dbReference>
<keyword evidence="3" id="KW-0973">c-di-GMP</keyword>
<dbReference type="PANTHER" id="PTHR33121:SF71">
    <property type="entry name" value="OXYGEN SENSOR PROTEIN DOSP"/>
    <property type="match status" value="1"/>
</dbReference>
<protein>
    <recommendedName>
        <fullName evidence="2">cyclic-guanylate-specific phosphodiesterase</fullName>
        <ecNumber evidence="2">3.1.4.52</ecNumber>
    </recommendedName>
</protein>
<dbReference type="InterPro" id="IPR035919">
    <property type="entry name" value="EAL_sf"/>
</dbReference>
<dbReference type="PROSITE" id="PS50883">
    <property type="entry name" value="EAL"/>
    <property type="match status" value="1"/>
</dbReference>
<feature type="domain" description="CHASE" evidence="8">
    <location>
        <begin position="103"/>
        <end position="266"/>
    </location>
</feature>
<dbReference type="EMBL" id="FLOB01000003">
    <property type="protein sequence ID" value="SBS30705.1"/>
    <property type="molecule type" value="Genomic_DNA"/>
</dbReference>
<dbReference type="PROSITE" id="PS50839">
    <property type="entry name" value="CHASE"/>
    <property type="match status" value="1"/>
</dbReference>
<evidence type="ECO:0000259" key="8">
    <source>
        <dbReference type="PROSITE" id="PS50839"/>
    </source>
</evidence>
<dbReference type="CDD" id="cd01948">
    <property type="entry name" value="EAL"/>
    <property type="match status" value="1"/>
</dbReference>
<accession>A0A1A8TFN0</accession>
<evidence type="ECO:0000259" key="9">
    <source>
        <dbReference type="PROSITE" id="PS50883"/>
    </source>
</evidence>
<dbReference type="CDD" id="cd01949">
    <property type="entry name" value="GGDEF"/>
    <property type="match status" value="1"/>
</dbReference>
<evidence type="ECO:0000256" key="6">
    <source>
        <dbReference type="ARBA" id="ARBA00023136"/>
    </source>
</evidence>
<evidence type="ECO:0000313" key="11">
    <source>
        <dbReference type="EMBL" id="SBS30705.1"/>
    </source>
</evidence>
<feature type="domain" description="EAL" evidence="9">
    <location>
        <begin position="521"/>
        <end position="775"/>
    </location>
</feature>
<keyword evidence="11" id="KW-0378">Hydrolase</keyword>
<dbReference type="AlphaFoldDB" id="A0A1A8TFN0"/>
<dbReference type="EC" id="3.1.4.52" evidence="2"/>
<dbReference type="OrthoDB" id="5777683at2"/>
<dbReference type="InterPro" id="IPR042240">
    <property type="entry name" value="CHASE_sf"/>
</dbReference>
<dbReference type="GO" id="GO:0016020">
    <property type="term" value="C:membrane"/>
    <property type="evidence" value="ECO:0007669"/>
    <property type="project" value="UniProtKB-SubCell"/>
</dbReference>
<evidence type="ECO:0000313" key="12">
    <source>
        <dbReference type="Proteomes" id="UP000092544"/>
    </source>
</evidence>
<feature type="transmembrane region" description="Helical" evidence="7">
    <location>
        <begin position="311"/>
        <end position="336"/>
    </location>
</feature>
<reference evidence="11 12" key="1">
    <citation type="submission" date="2016-06" db="EMBL/GenBank/DDBJ databases">
        <authorList>
            <person name="Kjaerup R.B."/>
            <person name="Dalgaard T.S."/>
            <person name="Juul-Madsen H.R."/>
        </authorList>
    </citation>
    <scope>NUCLEOTIDE SEQUENCE [LARGE SCALE GENOMIC DNA]</scope>
    <source>
        <strain evidence="11 12">CECT 8886</strain>
    </source>
</reference>
<proteinExistence type="predicted"/>
<dbReference type="PANTHER" id="PTHR33121">
    <property type="entry name" value="CYCLIC DI-GMP PHOSPHODIESTERASE PDEF"/>
    <property type="match status" value="1"/>
</dbReference>
<keyword evidence="6 7" id="KW-0472">Membrane</keyword>
<dbReference type="GO" id="GO:0071111">
    <property type="term" value="F:cyclic-guanylate-specific phosphodiesterase activity"/>
    <property type="evidence" value="ECO:0007669"/>
    <property type="project" value="UniProtKB-EC"/>
</dbReference>
<dbReference type="Gene3D" id="3.20.20.450">
    <property type="entry name" value="EAL domain"/>
    <property type="match status" value="1"/>
</dbReference>
<evidence type="ECO:0000256" key="7">
    <source>
        <dbReference type="SAM" id="Phobius"/>
    </source>
</evidence>
<evidence type="ECO:0000256" key="4">
    <source>
        <dbReference type="ARBA" id="ARBA00022692"/>
    </source>
</evidence>
<organism evidence="11 12">
    <name type="scientific">Marinomonas spartinae</name>
    <dbReference type="NCBI Taxonomy" id="1792290"/>
    <lineage>
        <taxon>Bacteria</taxon>
        <taxon>Pseudomonadati</taxon>
        <taxon>Pseudomonadota</taxon>
        <taxon>Gammaproteobacteria</taxon>
        <taxon>Oceanospirillales</taxon>
        <taxon>Oceanospirillaceae</taxon>
        <taxon>Marinomonas</taxon>
    </lineage>
</organism>
<dbReference type="InterPro" id="IPR006189">
    <property type="entry name" value="CHASE_dom"/>
</dbReference>
<keyword evidence="4 7" id="KW-0812">Transmembrane</keyword>
<dbReference type="SMART" id="SM01079">
    <property type="entry name" value="CHASE"/>
    <property type="match status" value="1"/>
</dbReference>
<dbReference type="SMART" id="SM00052">
    <property type="entry name" value="EAL"/>
    <property type="match status" value="1"/>
</dbReference>
<dbReference type="SUPFAM" id="SSF141868">
    <property type="entry name" value="EAL domain-like"/>
    <property type="match status" value="1"/>
</dbReference>
<dbReference type="PROSITE" id="PS51257">
    <property type="entry name" value="PROKAR_LIPOPROTEIN"/>
    <property type="match status" value="1"/>
</dbReference>
<dbReference type="NCBIfam" id="TIGR00254">
    <property type="entry name" value="GGDEF"/>
    <property type="match status" value="1"/>
</dbReference>
<evidence type="ECO:0000256" key="1">
    <source>
        <dbReference type="ARBA" id="ARBA00004370"/>
    </source>
</evidence>
<dbReference type="InterPro" id="IPR043128">
    <property type="entry name" value="Rev_trsase/Diguanyl_cyclase"/>
</dbReference>
<gene>
    <name evidence="11" type="primary">gmr_3</name>
    <name evidence="11" type="ORF">MSP8886_01897</name>
</gene>
<keyword evidence="12" id="KW-1185">Reference proteome</keyword>
<dbReference type="SUPFAM" id="SSF55073">
    <property type="entry name" value="Nucleotide cyclase"/>
    <property type="match status" value="1"/>
</dbReference>
<dbReference type="Pfam" id="PF03924">
    <property type="entry name" value="CHASE"/>
    <property type="match status" value="1"/>
</dbReference>
<dbReference type="InterPro" id="IPR001633">
    <property type="entry name" value="EAL_dom"/>
</dbReference>
<evidence type="ECO:0000256" key="2">
    <source>
        <dbReference type="ARBA" id="ARBA00012282"/>
    </source>
</evidence>
<dbReference type="Gene3D" id="3.30.450.350">
    <property type="entry name" value="CHASE domain"/>
    <property type="match status" value="1"/>
</dbReference>
<dbReference type="Proteomes" id="UP000092544">
    <property type="component" value="Unassembled WGS sequence"/>
</dbReference>
<dbReference type="InterPro" id="IPR000160">
    <property type="entry name" value="GGDEF_dom"/>
</dbReference>
<dbReference type="Gene3D" id="3.30.70.270">
    <property type="match status" value="1"/>
</dbReference>
<name>A0A1A8TFN0_9GAMM</name>
<feature type="domain" description="GGDEF" evidence="10">
    <location>
        <begin position="377"/>
        <end position="512"/>
    </location>
</feature>
<dbReference type="GO" id="GO:0007165">
    <property type="term" value="P:signal transduction"/>
    <property type="evidence" value="ECO:0007669"/>
    <property type="project" value="UniProtKB-ARBA"/>
</dbReference>
<dbReference type="Pfam" id="PF00990">
    <property type="entry name" value="GGDEF"/>
    <property type="match status" value="1"/>
</dbReference>